<dbReference type="HAMAP" id="MF_01265">
    <property type="entry name" value="NadX"/>
    <property type="match status" value="1"/>
</dbReference>
<evidence type="ECO:0000256" key="5">
    <source>
        <dbReference type="ARBA" id="ARBA00023027"/>
    </source>
</evidence>
<name>A0A7X1VNG3_9PROT</name>
<dbReference type="Proteomes" id="UP000432209">
    <property type="component" value="Unassembled WGS sequence"/>
</dbReference>
<proteinExistence type="inferred from homology"/>
<dbReference type="InterPro" id="IPR020626">
    <property type="entry name" value="Asp_DH_prok"/>
</dbReference>
<dbReference type="GO" id="GO:0009435">
    <property type="term" value="P:NAD+ biosynthetic process"/>
    <property type="evidence" value="ECO:0007669"/>
    <property type="project" value="UniProtKB-UniRule"/>
</dbReference>
<keyword evidence="10" id="KW-1185">Reference proteome</keyword>
<accession>A0A7X1VNG3</accession>
<feature type="binding site" evidence="6">
    <location>
        <position position="212"/>
    </location>
    <ligand>
        <name>NAD(+)</name>
        <dbReference type="ChEBI" id="CHEBI:57540"/>
    </ligand>
</feature>
<dbReference type="Gene3D" id="3.30.360.10">
    <property type="entry name" value="Dihydrodipicolinate Reductase, domain 2"/>
    <property type="match status" value="1"/>
</dbReference>
<dbReference type="GO" id="GO:0050661">
    <property type="term" value="F:NADP binding"/>
    <property type="evidence" value="ECO:0007669"/>
    <property type="project" value="UniProtKB-UniRule"/>
</dbReference>
<dbReference type="Pfam" id="PF01958">
    <property type="entry name" value="Asp_DH_C"/>
    <property type="match status" value="1"/>
</dbReference>
<keyword evidence="5 6" id="KW-0520">NAD</keyword>
<comment type="function">
    <text evidence="6">Specifically catalyzes the NAD or NADP-dependent dehydrogenation of L-aspartate to iminoaspartate.</text>
</comment>
<keyword evidence="2 6" id="KW-0662">Pyridine nucleotide biosynthesis</keyword>
<dbReference type="InterPro" id="IPR036291">
    <property type="entry name" value="NAD(P)-bd_dom_sf"/>
</dbReference>
<comment type="miscellaneous">
    <text evidence="6">The iminoaspartate product is unstable in aqueous solution and can decompose to oxaloacetate and ammonia.</text>
</comment>
<dbReference type="InterPro" id="IPR005106">
    <property type="entry name" value="Asp/hSer_DH_NAD-bd"/>
</dbReference>
<evidence type="ECO:0000259" key="7">
    <source>
        <dbReference type="Pfam" id="PF01958"/>
    </source>
</evidence>
<evidence type="ECO:0000259" key="8">
    <source>
        <dbReference type="Pfam" id="PF03447"/>
    </source>
</evidence>
<evidence type="ECO:0000256" key="4">
    <source>
        <dbReference type="ARBA" id="ARBA00023002"/>
    </source>
</evidence>
<organism evidence="9 10">
    <name type="scientific">Gluconobacter aidae</name>
    <dbReference type="NCBI Taxonomy" id="2662454"/>
    <lineage>
        <taxon>Bacteria</taxon>
        <taxon>Pseudomonadati</taxon>
        <taxon>Pseudomonadota</taxon>
        <taxon>Alphaproteobacteria</taxon>
        <taxon>Acetobacterales</taxon>
        <taxon>Acetobacteraceae</taxon>
        <taxon>Gluconobacter</taxon>
    </lineage>
</organism>
<dbReference type="PANTHER" id="PTHR31873:SF6">
    <property type="entry name" value="ASPARTATE DEHYDROGENASE DOMAIN-CONTAINING PROTEIN"/>
    <property type="match status" value="1"/>
</dbReference>
<keyword evidence="3 6" id="KW-0521">NADP</keyword>
<reference evidence="9 10" key="1">
    <citation type="submission" date="2019-10" db="EMBL/GenBank/DDBJ databases">
        <title>Gluconobacter aidae sp. nov., a novel species of acetic acid bacteria isolated in Thailand.</title>
        <authorList>
            <person name="Yukphan P."/>
            <person name="Charoenyingcharoen P."/>
            <person name="Malimas S."/>
            <person name="Muramatsu Y."/>
            <person name="Nakagawa Y."/>
            <person name="Tanasupawat S."/>
            <person name="Yamada Y."/>
        </authorList>
    </citation>
    <scope>NUCLEOTIDE SEQUENCE [LARGE SCALE GENOMIC DNA]</scope>
    <source>
        <strain evidence="9 10">AC10</strain>
    </source>
</reference>
<dbReference type="GO" id="GO:0033735">
    <property type="term" value="F:aspartate dehydrogenase [NAD(P)+] activity"/>
    <property type="evidence" value="ECO:0007669"/>
    <property type="project" value="UniProtKB-EC"/>
</dbReference>
<gene>
    <name evidence="6" type="primary">nadX</name>
    <name evidence="9" type="ORF">GFJ39_08705</name>
</gene>
<sequence length="290" mass="30691">MMLLTENRTRFRKAPHQEKRAEVLKTVGMIGIGAIARHVVEHWQTIGQEYELRSLLARRALSDRPAGCGPATRIFSKPEDFLAMPTDIVVEAAGHAAVASLGPDLLEQGRSLYLLSVGALADDALSDRLCRAALQGGGRILLPCGALAGFDGLLALTRHQNAQVTYTSRKPVHAWAGTVAATRHDLSTVTEPLTIFEGSAREAARQFPQNANLAAAVAFAGVGLDATRIILIADPHITENIGTIDASGPLGTLNVTVQGRAAQDNPKTSAIVGASVLSALANQTAEIRFI</sequence>
<feature type="domain" description="Aspartate dehydrogenase" evidence="7">
    <location>
        <begin position="190"/>
        <end position="276"/>
    </location>
</feature>
<dbReference type="Pfam" id="PF03447">
    <property type="entry name" value="NAD_binding_3"/>
    <property type="match status" value="1"/>
</dbReference>
<dbReference type="UniPathway" id="UPA00253">
    <property type="reaction ID" value="UER00456"/>
</dbReference>
<dbReference type="InterPro" id="IPR011182">
    <property type="entry name" value="L-Asp_DH"/>
</dbReference>
<comment type="caution">
    <text evidence="6">Lacks conserved residue(s) required for the propagation of feature annotation.</text>
</comment>
<dbReference type="EMBL" id="WIPH01000017">
    <property type="protein sequence ID" value="MQR99284.1"/>
    <property type="molecule type" value="Genomic_DNA"/>
</dbReference>
<evidence type="ECO:0000256" key="2">
    <source>
        <dbReference type="ARBA" id="ARBA00022642"/>
    </source>
</evidence>
<comment type="pathway">
    <text evidence="6">Cofactor biosynthesis; NAD(+) biosynthesis; iminoaspartate from L-aspartate (dehydrogenase route): step 1/1.</text>
</comment>
<dbReference type="NCBIfam" id="NF009828">
    <property type="entry name" value="PRK13303.1-3"/>
    <property type="match status" value="1"/>
</dbReference>
<protein>
    <recommendedName>
        <fullName evidence="6">L-aspartate dehydrogenase</fullName>
        <ecNumber evidence="6">1.4.1.21</ecNumber>
    </recommendedName>
</protein>
<evidence type="ECO:0000256" key="1">
    <source>
        <dbReference type="ARBA" id="ARBA00008331"/>
    </source>
</evidence>
<evidence type="ECO:0000256" key="6">
    <source>
        <dbReference type="HAMAP-Rule" id="MF_01265"/>
    </source>
</evidence>
<feature type="domain" description="Aspartate/homoserine dehydrogenase NAD-binding" evidence="8">
    <location>
        <begin position="31"/>
        <end position="143"/>
    </location>
</feature>
<dbReference type="PIRSF" id="PIRSF005227">
    <property type="entry name" value="Asp_dh_NAD_syn"/>
    <property type="match status" value="1"/>
</dbReference>
<comment type="caution">
    <text evidence="9">The sequence shown here is derived from an EMBL/GenBank/DDBJ whole genome shotgun (WGS) entry which is preliminary data.</text>
</comment>
<dbReference type="Gene3D" id="3.40.50.720">
    <property type="entry name" value="NAD(P)-binding Rossmann-like Domain"/>
    <property type="match status" value="1"/>
</dbReference>
<dbReference type="SUPFAM" id="SSF51735">
    <property type="entry name" value="NAD(P)-binding Rossmann-fold domains"/>
    <property type="match status" value="1"/>
</dbReference>
<dbReference type="EC" id="1.4.1.21" evidence="6"/>
<evidence type="ECO:0000256" key="3">
    <source>
        <dbReference type="ARBA" id="ARBA00022857"/>
    </source>
</evidence>
<evidence type="ECO:0000313" key="9">
    <source>
        <dbReference type="EMBL" id="MQR99284.1"/>
    </source>
</evidence>
<dbReference type="GO" id="GO:0051287">
    <property type="term" value="F:NAD binding"/>
    <property type="evidence" value="ECO:0007669"/>
    <property type="project" value="UniProtKB-UniRule"/>
</dbReference>
<dbReference type="SUPFAM" id="SSF55347">
    <property type="entry name" value="Glyceraldehyde-3-phosphate dehydrogenase-like, C-terminal domain"/>
    <property type="match status" value="1"/>
</dbReference>
<keyword evidence="4 6" id="KW-0560">Oxidoreductase</keyword>
<evidence type="ECO:0000313" key="10">
    <source>
        <dbReference type="Proteomes" id="UP000432209"/>
    </source>
</evidence>
<dbReference type="AlphaFoldDB" id="A0A7X1VNG3"/>
<dbReference type="GO" id="GO:0016639">
    <property type="term" value="F:oxidoreductase activity, acting on the CH-NH2 group of donors, NAD or NADP as acceptor"/>
    <property type="evidence" value="ECO:0007669"/>
    <property type="project" value="UniProtKB-UniRule"/>
</dbReference>
<dbReference type="InterPro" id="IPR002811">
    <property type="entry name" value="Asp_DH"/>
</dbReference>
<dbReference type="PANTHER" id="PTHR31873">
    <property type="entry name" value="L-ASPARTATE DEHYDROGENASE-RELATED"/>
    <property type="match status" value="1"/>
</dbReference>
<comment type="similarity">
    <text evidence="1 6">Belongs to the L-aspartate dehydrogenase family.</text>
</comment>
<feature type="binding site" evidence="6">
    <location>
        <position position="146"/>
    </location>
    <ligand>
        <name>NAD(+)</name>
        <dbReference type="ChEBI" id="CHEBI:57540"/>
    </ligand>
</feature>
<comment type="catalytic activity">
    <reaction evidence="6">
        <text>L-aspartate + NAD(+) + H2O = oxaloacetate + NH4(+) + NADH + H(+)</text>
        <dbReference type="Rhea" id="RHEA:11788"/>
        <dbReference type="ChEBI" id="CHEBI:15377"/>
        <dbReference type="ChEBI" id="CHEBI:15378"/>
        <dbReference type="ChEBI" id="CHEBI:16452"/>
        <dbReference type="ChEBI" id="CHEBI:28938"/>
        <dbReference type="ChEBI" id="CHEBI:29991"/>
        <dbReference type="ChEBI" id="CHEBI:57540"/>
        <dbReference type="ChEBI" id="CHEBI:57945"/>
        <dbReference type="EC" id="1.4.1.21"/>
    </reaction>
</comment>
<comment type="catalytic activity">
    <reaction evidence="6">
        <text>L-aspartate + NADP(+) + H2O = oxaloacetate + NH4(+) + NADPH + H(+)</text>
        <dbReference type="Rhea" id="RHEA:11784"/>
        <dbReference type="ChEBI" id="CHEBI:15377"/>
        <dbReference type="ChEBI" id="CHEBI:15378"/>
        <dbReference type="ChEBI" id="CHEBI:16452"/>
        <dbReference type="ChEBI" id="CHEBI:28938"/>
        <dbReference type="ChEBI" id="CHEBI:29991"/>
        <dbReference type="ChEBI" id="CHEBI:57783"/>
        <dbReference type="ChEBI" id="CHEBI:58349"/>
        <dbReference type="EC" id="1.4.1.21"/>
    </reaction>
</comment>